<accession>A0A4Q5ACK6</accession>
<proteinExistence type="predicted"/>
<organism evidence="2 3">
    <name type="scientific">Bifidobacterium pseudolongum subsp. pseudolongum</name>
    <dbReference type="NCBI Taxonomy" id="31954"/>
    <lineage>
        <taxon>Bacteria</taxon>
        <taxon>Bacillati</taxon>
        <taxon>Actinomycetota</taxon>
        <taxon>Actinomycetes</taxon>
        <taxon>Bifidobacteriales</taxon>
        <taxon>Bifidobacteriaceae</taxon>
        <taxon>Bifidobacterium</taxon>
    </lineage>
</organism>
<sequence length="48" mass="5051">MAGMAGDVPQQGIPEADAGRPAYPSLSQQDIEELFEPQVLVQALVVLA</sequence>
<reference evidence="2 3" key="1">
    <citation type="submission" date="2018-12" db="EMBL/GenBank/DDBJ databases">
        <title>Unveiling genomic diversity among members of the Bifidobacterium pseudolongum species, a widely distributed gut commensal of the animal kingdom.</title>
        <authorList>
            <person name="Lugli G.A."/>
            <person name="Duranti S."/>
            <person name="Albert K."/>
            <person name="Mancabelli L."/>
            <person name="Napoli S."/>
            <person name="Viappiani A."/>
            <person name="Anzalone R."/>
            <person name="Longhi G."/>
            <person name="Milani C."/>
            <person name="Turroni F."/>
            <person name="Alessandri G."/>
            <person name="Sela D.A."/>
            <person name="Van Sinderen D."/>
            <person name="Ventura M."/>
        </authorList>
    </citation>
    <scope>NUCLEOTIDE SEQUENCE [LARGE SCALE GENOMIC DNA]</scope>
    <source>
        <strain evidence="2 3">2054B</strain>
    </source>
</reference>
<protein>
    <submittedName>
        <fullName evidence="2">Uncharacterized protein</fullName>
    </submittedName>
</protein>
<feature type="region of interest" description="Disordered" evidence="1">
    <location>
        <begin position="1"/>
        <end position="25"/>
    </location>
</feature>
<evidence type="ECO:0000313" key="3">
    <source>
        <dbReference type="Proteomes" id="UP000294221"/>
    </source>
</evidence>
<dbReference type="EMBL" id="RYUN01000002">
    <property type="protein sequence ID" value="RYQ23701.1"/>
    <property type="molecule type" value="Genomic_DNA"/>
</dbReference>
<gene>
    <name evidence="2" type="ORF">PG2054B_0088</name>
</gene>
<dbReference type="AlphaFoldDB" id="A0A4Q5ACK6"/>
<comment type="caution">
    <text evidence="2">The sequence shown here is derived from an EMBL/GenBank/DDBJ whole genome shotgun (WGS) entry which is preliminary data.</text>
</comment>
<evidence type="ECO:0000256" key="1">
    <source>
        <dbReference type="SAM" id="MobiDB-lite"/>
    </source>
</evidence>
<name>A0A4Q5ACK6_9BIFI</name>
<dbReference type="Proteomes" id="UP000294221">
    <property type="component" value="Unassembled WGS sequence"/>
</dbReference>
<evidence type="ECO:0000313" key="2">
    <source>
        <dbReference type="EMBL" id="RYQ23701.1"/>
    </source>
</evidence>